<organism evidence="11 12">
    <name type="scientific">Stomoxys calcitrans</name>
    <name type="common">Stable fly</name>
    <name type="synonym">Conops calcitrans</name>
    <dbReference type="NCBI Taxonomy" id="35570"/>
    <lineage>
        <taxon>Eukaryota</taxon>
        <taxon>Metazoa</taxon>
        <taxon>Ecdysozoa</taxon>
        <taxon>Arthropoda</taxon>
        <taxon>Hexapoda</taxon>
        <taxon>Insecta</taxon>
        <taxon>Pterygota</taxon>
        <taxon>Neoptera</taxon>
        <taxon>Endopterygota</taxon>
        <taxon>Diptera</taxon>
        <taxon>Brachycera</taxon>
        <taxon>Muscomorpha</taxon>
        <taxon>Muscoidea</taxon>
        <taxon>Muscidae</taxon>
        <taxon>Stomoxys</taxon>
    </lineage>
</organism>
<evidence type="ECO:0000256" key="4">
    <source>
        <dbReference type="ARBA" id="ARBA00022692"/>
    </source>
</evidence>
<reference evidence="11" key="1">
    <citation type="submission" date="2020-05" db="UniProtKB">
        <authorList>
            <consortium name="EnsemblMetazoa"/>
        </authorList>
    </citation>
    <scope>IDENTIFICATION</scope>
    <source>
        <strain evidence="11">USDA</strain>
    </source>
</reference>
<comment type="similarity">
    <text evidence="10">Belongs to the insect chemoreceptor superfamily. Heteromeric odorant receptor channel (TC 1.A.69) family.</text>
</comment>
<keyword evidence="6 10" id="KW-1133">Transmembrane helix</keyword>
<evidence type="ECO:0000256" key="8">
    <source>
        <dbReference type="ARBA" id="ARBA00023170"/>
    </source>
</evidence>
<evidence type="ECO:0000256" key="7">
    <source>
        <dbReference type="ARBA" id="ARBA00023136"/>
    </source>
</evidence>
<dbReference type="GO" id="GO:0005549">
    <property type="term" value="F:odorant binding"/>
    <property type="evidence" value="ECO:0007669"/>
    <property type="project" value="InterPro"/>
</dbReference>
<dbReference type="VEuPathDB" id="VectorBase:SCAU005905"/>
<sequence length="400" mass="45838">MSSSILPTAKINSLEFFHINWKVWKIIGLRLFKRDVHTQQRLPVSRLYLSWSIAANFVVTILFPIHLSMGIFDNKSKLFDGLNVTITSIGATVKFFLMASKMKQIAQMEALIQVLDARVTHLEELEHYRTRIRLNILNIQRMYLSLYSGIGVALGASILFSKERRLLYPGWLPFDWRTSTGYYALAMLYQLFGFAIQISQTFSNDSFAPKTLCILSAHIELLYKRVSPIGFDGPYAGDSGSKAALLQQEEELKQCVLDQINLYELYKTIQDIISWAMVIQLLVSVLNNCVAMVALLFFATELFDRIYYSIYIVGLAMQLFPSCYYGSDFVLLFEKLHYAVFSCNWIGQSKSFKRHMMIFTERSLRQTMALAGGMFPIHLDTFFATAKATYSLFALIITIK</sequence>
<evidence type="ECO:0000256" key="5">
    <source>
        <dbReference type="ARBA" id="ARBA00022725"/>
    </source>
</evidence>
<keyword evidence="2" id="KW-1003">Cell membrane</keyword>
<keyword evidence="3 10" id="KW-0716">Sensory transduction</keyword>
<evidence type="ECO:0000256" key="2">
    <source>
        <dbReference type="ARBA" id="ARBA00022475"/>
    </source>
</evidence>
<dbReference type="KEGG" id="scac:106080722"/>
<feature type="transmembrane region" description="Helical" evidence="10">
    <location>
        <begin position="306"/>
        <end position="326"/>
    </location>
</feature>
<dbReference type="GO" id="GO:0004984">
    <property type="term" value="F:olfactory receptor activity"/>
    <property type="evidence" value="ECO:0007669"/>
    <property type="project" value="InterPro"/>
</dbReference>
<evidence type="ECO:0000256" key="9">
    <source>
        <dbReference type="ARBA" id="ARBA00023224"/>
    </source>
</evidence>
<name>A0A1I8P8U3_STOCA</name>
<proteinExistence type="inferred from homology"/>
<evidence type="ECO:0000256" key="6">
    <source>
        <dbReference type="ARBA" id="ARBA00022989"/>
    </source>
</evidence>
<dbReference type="EnsemblMetazoa" id="SCAU005905-RA">
    <property type="protein sequence ID" value="SCAU005905-PA"/>
    <property type="gene ID" value="SCAU005905"/>
</dbReference>
<comment type="subcellular location">
    <subcellularLocation>
        <location evidence="1 10">Cell membrane</location>
        <topology evidence="1 10">Multi-pass membrane protein</topology>
    </subcellularLocation>
</comment>
<keyword evidence="5 10" id="KW-0552">Olfaction</keyword>
<dbReference type="OrthoDB" id="7548151at2759"/>
<evidence type="ECO:0000256" key="1">
    <source>
        <dbReference type="ARBA" id="ARBA00004651"/>
    </source>
</evidence>
<protein>
    <recommendedName>
        <fullName evidence="10">Odorant receptor</fullName>
    </recommendedName>
</protein>
<evidence type="ECO:0000256" key="3">
    <source>
        <dbReference type="ARBA" id="ARBA00022606"/>
    </source>
</evidence>
<comment type="caution">
    <text evidence="10">Lacks conserved residue(s) required for the propagation of feature annotation.</text>
</comment>
<evidence type="ECO:0000313" key="12">
    <source>
        <dbReference type="Proteomes" id="UP000095300"/>
    </source>
</evidence>
<keyword evidence="8 10" id="KW-0675">Receptor</keyword>
<gene>
    <name evidence="11" type="primary">106080722</name>
</gene>
<keyword evidence="12" id="KW-1185">Reference proteome</keyword>
<keyword evidence="7 10" id="KW-0472">Membrane</keyword>
<dbReference type="Proteomes" id="UP000095300">
    <property type="component" value="Unassembled WGS sequence"/>
</dbReference>
<dbReference type="InterPro" id="IPR004117">
    <property type="entry name" value="7tm6_olfct_rcpt"/>
</dbReference>
<evidence type="ECO:0000313" key="11">
    <source>
        <dbReference type="EnsemblMetazoa" id="SCAU005905-PA"/>
    </source>
</evidence>
<dbReference type="GO" id="GO:0005886">
    <property type="term" value="C:plasma membrane"/>
    <property type="evidence" value="ECO:0007669"/>
    <property type="project" value="UniProtKB-SubCell"/>
</dbReference>
<accession>A0A1I8P8U3</accession>
<feature type="transmembrane region" description="Helical" evidence="10">
    <location>
        <begin position="142"/>
        <end position="160"/>
    </location>
</feature>
<dbReference type="PANTHER" id="PTHR21137">
    <property type="entry name" value="ODORANT RECEPTOR"/>
    <property type="match status" value="1"/>
</dbReference>
<dbReference type="AlphaFoldDB" id="A0A1I8P8U3"/>
<feature type="transmembrane region" description="Helical" evidence="10">
    <location>
        <begin position="47"/>
        <end position="72"/>
    </location>
</feature>
<keyword evidence="4 10" id="KW-0812">Transmembrane</keyword>
<evidence type="ECO:0000256" key="10">
    <source>
        <dbReference type="RuleBase" id="RU351113"/>
    </source>
</evidence>
<dbReference type="GO" id="GO:0007165">
    <property type="term" value="P:signal transduction"/>
    <property type="evidence" value="ECO:0007669"/>
    <property type="project" value="UniProtKB-KW"/>
</dbReference>
<dbReference type="PANTHER" id="PTHR21137:SF35">
    <property type="entry name" value="ODORANT RECEPTOR 19A-RELATED"/>
    <property type="match status" value="1"/>
</dbReference>
<dbReference type="Pfam" id="PF02949">
    <property type="entry name" value="7tm_6"/>
    <property type="match status" value="1"/>
</dbReference>
<keyword evidence="9 10" id="KW-0807">Transducer</keyword>
<feature type="transmembrane region" description="Helical" evidence="10">
    <location>
        <begin position="272"/>
        <end position="300"/>
    </location>
</feature>
<feature type="transmembrane region" description="Helical" evidence="10">
    <location>
        <begin position="78"/>
        <end position="97"/>
    </location>
</feature>